<sequence>MSKADQLEAGRFGDARTVSTRRQAVATVTGVPTEGVAPTTELPVHPDQSQPRQPRSAT</sequence>
<gene>
    <name evidence="2" type="ORF">GCM10010226_88760</name>
</gene>
<proteinExistence type="predicted"/>
<dbReference type="AlphaFoldDB" id="A0A918HRE0"/>
<accession>A0A918HRE0</accession>
<feature type="compositionally biased region" description="Polar residues" evidence="1">
    <location>
        <begin position="47"/>
        <end position="58"/>
    </location>
</feature>
<evidence type="ECO:0000256" key="1">
    <source>
        <dbReference type="SAM" id="MobiDB-lite"/>
    </source>
</evidence>
<dbReference type="RefSeq" id="WP_229871293.1">
    <property type="nucleotide sequence ID" value="NZ_BMSA01000054.1"/>
</dbReference>
<evidence type="ECO:0000313" key="2">
    <source>
        <dbReference type="EMBL" id="GGT97577.1"/>
    </source>
</evidence>
<organism evidence="2 3">
    <name type="scientific">Streptomyces phaeofaciens</name>
    <dbReference type="NCBI Taxonomy" id="68254"/>
    <lineage>
        <taxon>Bacteria</taxon>
        <taxon>Bacillati</taxon>
        <taxon>Actinomycetota</taxon>
        <taxon>Actinomycetes</taxon>
        <taxon>Kitasatosporales</taxon>
        <taxon>Streptomycetaceae</taxon>
        <taxon>Streptomyces</taxon>
    </lineage>
</organism>
<keyword evidence="3" id="KW-1185">Reference proteome</keyword>
<protein>
    <submittedName>
        <fullName evidence="2">Uncharacterized protein</fullName>
    </submittedName>
</protein>
<comment type="caution">
    <text evidence="2">The sequence shown here is derived from an EMBL/GenBank/DDBJ whole genome shotgun (WGS) entry which is preliminary data.</text>
</comment>
<name>A0A918HRE0_9ACTN</name>
<evidence type="ECO:0000313" key="3">
    <source>
        <dbReference type="Proteomes" id="UP000646776"/>
    </source>
</evidence>
<dbReference type="Proteomes" id="UP000646776">
    <property type="component" value="Unassembled WGS sequence"/>
</dbReference>
<dbReference type="EMBL" id="BMSA01000054">
    <property type="protein sequence ID" value="GGT97577.1"/>
    <property type="molecule type" value="Genomic_DNA"/>
</dbReference>
<feature type="region of interest" description="Disordered" evidence="1">
    <location>
        <begin position="1"/>
        <end position="58"/>
    </location>
</feature>
<reference evidence="2" key="1">
    <citation type="journal article" date="2014" name="Int. J. Syst. Evol. Microbiol.">
        <title>Complete genome sequence of Corynebacterium casei LMG S-19264T (=DSM 44701T), isolated from a smear-ripened cheese.</title>
        <authorList>
            <consortium name="US DOE Joint Genome Institute (JGI-PGF)"/>
            <person name="Walter F."/>
            <person name="Albersmeier A."/>
            <person name="Kalinowski J."/>
            <person name="Ruckert C."/>
        </authorList>
    </citation>
    <scope>NUCLEOTIDE SEQUENCE</scope>
    <source>
        <strain evidence="2">JCM 4125</strain>
    </source>
</reference>
<feature type="compositionally biased region" description="Basic and acidic residues" evidence="1">
    <location>
        <begin position="1"/>
        <end position="14"/>
    </location>
</feature>
<reference evidence="2" key="2">
    <citation type="submission" date="2020-09" db="EMBL/GenBank/DDBJ databases">
        <authorList>
            <person name="Sun Q."/>
            <person name="Ohkuma M."/>
        </authorList>
    </citation>
    <scope>NUCLEOTIDE SEQUENCE</scope>
    <source>
        <strain evidence="2">JCM 4125</strain>
    </source>
</reference>